<evidence type="ECO:0000313" key="3">
    <source>
        <dbReference type="Proteomes" id="UP000319801"/>
    </source>
</evidence>
<feature type="compositionally biased region" description="Polar residues" evidence="1">
    <location>
        <begin position="39"/>
        <end position="55"/>
    </location>
</feature>
<name>A0A556VTY7_BAGYA</name>
<protein>
    <submittedName>
        <fullName evidence="2">Uncharacterized protein</fullName>
    </submittedName>
</protein>
<keyword evidence="3" id="KW-1185">Reference proteome</keyword>
<feature type="compositionally biased region" description="Basic and acidic residues" evidence="1">
    <location>
        <begin position="23"/>
        <end position="35"/>
    </location>
</feature>
<feature type="region of interest" description="Disordered" evidence="1">
    <location>
        <begin position="1"/>
        <end position="89"/>
    </location>
</feature>
<organism evidence="2 3">
    <name type="scientific">Bagarius yarrelli</name>
    <name type="common">Goonch</name>
    <name type="synonym">Bagrus yarrelli</name>
    <dbReference type="NCBI Taxonomy" id="175774"/>
    <lineage>
        <taxon>Eukaryota</taxon>
        <taxon>Metazoa</taxon>
        <taxon>Chordata</taxon>
        <taxon>Craniata</taxon>
        <taxon>Vertebrata</taxon>
        <taxon>Euteleostomi</taxon>
        <taxon>Actinopterygii</taxon>
        <taxon>Neopterygii</taxon>
        <taxon>Teleostei</taxon>
        <taxon>Ostariophysi</taxon>
        <taxon>Siluriformes</taxon>
        <taxon>Sisoridae</taxon>
        <taxon>Sisorinae</taxon>
        <taxon>Bagarius</taxon>
    </lineage>
</organism>
<evidence type="ECO:0000256" key="1">
    <source>
        <dbReference type="SAM" id="MobiDB-lite"/>
    </source>
</evidence>
<proteinExistence type="predicted"/>
<dbReference type="Proteomes" id="UP000319801">
    <property type="component" value="Unassembled WGS sequence"/>
</dbReference>
<feature type="compositionally biased region" description="Polar residues" evidence="1">
    <location>
        <begin position="63"/>
        <end position="79"/>
    </location>
</feature>
<gene>
    <name evidence="2" type="ORF">Baya_15944</name>
</gene>
<dbReference type="EMBL" id="VCAZ01000252">
    <property type="protein sequence ID" value="TTO31546.1"/>
    <property type="molecule type" value="Genomic_DNA"/>
</dbReference>
<dbReference type="AlphaFoldDB" id="A0A556VTY7"/>
<evidence type="ECO:0000313" key="2">
    <source>
        <dbReference type="EMBL" id="TTO31546.1"/>
    </source>
</evidence>
<comment type="caution">
    <text evidence="2">The sequence shown here is derived from an EMBL/GenBank/DDBJ whole genome shotgun (WGS) entry which is preliminary data.</text>
</comment>
<sequence>MGTEHRAPKIRNGTQNIENRVPTAERQKQGTDRRKPSTQHRAQSNRIDYRAQSNENRVHSFTECHSSGTKTSAESFFTQQHHKESKSRAELKLKPIIEAARCREQPKKSRVPSTEQ</sequence>
<reference evidence="2 3" key="1">
    <citation type="journal article" date="2019" name="Genome Biol. Evol.">
        <title>Whole-Genome Sequencing of the Giant Devil Catfish, Bagarius yarrelli.</title>
        <authorList>
            <person name="Jiang W."/>
            <person name="Lv Y."/>
            <person name="Cheng L."/>
            <person name="Yang K."/>
            <person name="Chao B."/>
            <person name="Wang X."/>
            <person name="Li Y."/>
            <person name="Pan X."/>
            <person name="You X."/>
            <person name="Zhang Y."/>
            <person name="Yang J."/>
            <person name="Li J."/>
            <person name="Zhang X."/>
            <person name="Liu S."/>
            <person name="Sun C."/>
            <person name="Yang J."/>
            <person name="Shi Q."/>
        </authorList>
    </citation>
    <scope>NUCLEOTIDE SEQUENCE [LARGE SCALE GENOMIC DNA]</scope>
    <source>
        <strain evidence="2">JWS20170419001</strain>
        <tissue evidence="2">Muscle</tissue>
    </source>
</reference>
<accession>A0A556VTY7</accession>